<dbReference type="Proteomes" id="UP001141806">
    <property type="component" value="Unassembled WGS sequence"/>
</dbReference>
<dbReference type="PANTHER" id="PTHR36374:SF1">
    <property type="entry name" value="OS01G0969000 PROTEIN"/>
    <property type="match status" value="1"/>
</dbReference>
<dbReference type="PANTHER" id="PTHR36374">
    <property type="entry name" value="OS01G0969000 PROTEIN"/>
    <property type="match status" value="1"/>
</dbReference>
<evidence type="ECO:0000256" key="1">
    <source>
        <dbReference type="SAM" id="MobiDB-lite"/>
    </source>
</evidence>
<dbReference type="AlphaFoldDB" id="A0A9Q0KYE0"/>
<feature type="compositionally biased region" description="Basic and acidic residues" evidence="1">
    <location>
        <begin position="37"/>
        <end position="57"/>
    </location>
</feature>
<evidence type="ECO:0000313" key="3">
    <source>
        <dbReference type="Proteomes" id="UP001141806"/>
    </source>
</evidence>
<keyword evidence="3" id="KW-1185">Reference proteome</keyword>
<sequence>MAEDALKTITSKEEDKNPGPLFAFLSHFGIIFPPSKQESKAVTENPRVHEEESEAKKPSVVRFPDTRGHIPPLKLEVEESEQGKAPGNSWQVYALGGFLILNWIWARWKERQPKDESPDEPSARND</sequence>
<accession>A0A9Q0KYE0</accession>
<organism evidence="2 3">
    <name type="scientific">Protea cynaroides</name>
    <dbReference type="NCBI Taxonomy" id="273540"/>
    <lineage>
        <taxon>Eukaryota</taxon>
        <taxon>Viridiplantae</taxon>
        <taxon>Streptophyta</taxon>
        <taxon>Embryophyta</taxon>
        <taxon>Tracheophyta</taxon>
        <taxon>Spermatophyta</taxon>
        <taxon>Magnoliopsida</taxon>
        <taxon>Proteales</taxon>
        <taxon>Proteaceae</taxon>
        <taxon>Protea</taxon>
    </lineage>
</organism>
<dbReference type="OrthoDB" id="1892038at2759"/>
<proteinExistence type="predicted"/>
<reference evidence="2" key="1">
    <citation type="journal article" date="2023" name="Plant J.">
        <title>The genome of the king protea, Protea cynaroides.</title>
        <authorList>
            <person name="Chang J."/>
            <person name="Duong T.A."/>
            <person name="Schoeman C."/>
            <person name="Ma X."/>
            <person name="Roodt D."/>
            <person name="Barker N."/>
            <person name="Li Z."/>
            <person name="Van de Peer Y."/>
            <person name="Mizrachi E."/>
        </authorList>
    </citation>
    <scope>NUCLEOTIDE SEQUENCE</scope>
    <source>
        <tissue evidence="2">Young leaves</tissue>
    </source>
</reference>
<protein>
    <submittedName>
        <fullName evidence="2">Uncharacterized protein</fullName>
    </submittedName>
</protein>
<comment type="caution">
    <text evidence="2">The sequence shown here is derived from an EMBL/GenBank/DDBJ whole genome shotgun (WGS) entry which is preliminary data.</text>
</comment>
<dbReference type="GO" id="GO:0009507">
    <property type="term" value="C:chloroplast"/>
    <property type="evidence" value="ECO:0007669"/>
    <property type="project" value="TreeGrafter"/>
</dbReference>
<feature type="region of interest" description="Disordered" evidence="1">
    <location>
        <begin position="36"/>
        <end position="68"/>
    </location>
</feature>
<gene>
    <name evidence="2" type="ORF">NE237_009344</name>
</gene>
<name>A0A9Q0KYE0_9MAGN</name>
<dbReference type="EMBL" id="JAMYWD010000002">
    <property type="protein sequence ID" value="KAJ4978564.1"/>
    <property type="molecule type" value="Genomic_DNA"/>
</dbReference>
<evidence type="ECO:0000313" key="2">
    <source>
        <dbReference type="EMBL" id="KAJ4978564.1"/>
    </source>
</evidence>